<evidence type="ECO:0000256" key="8">
    <source>
        <dbReference type="SAM" id="Phobius"/>
    </source>
</evidence>
<gene>
    <name evidence="9" type="ORF">IM660_01865</name>
</gene>
<evidence type="ECO:0000313" key="9">
    <source>
        <dbReference type="EMBL" id="QOR71085.1"/>
    </source>
</evidence>
<comment type="subcellular location">
    <subcellularLocation>
        <location evidence="1">Membrane</location>
        <topology evidence="1">Multi-pass membrane protein</topology>
    </subcellularLocation>
</comment>
<evidence type="ECO:0000256" key="7">
    <source>
        <dbReference type="ARBA" id="ARBA00023235"/>
    </source>
</evidence>
<evidence type="ECO:0000256" key="2">
    <source>
        <dbReference type="ARBA" id="ARBA00004829"/>
    </source>
</evidence>
<dbReference type="RefSeq" id="WP_159621137.1">
    <property type="nucleotide sequence ID" value="NZ_CP063169.1"/>
</dbReference>
<dbReference type="GO" id="GO:0045436">
    <property type="term" value="F:lycopene beta cyclase activity"/>
    <property type="evidence" value="ECO:0007669"/>
    <property type="project" value="UniProtKB-ARBA"/>
</dbReference>
<evidence type="ECO:0000256" key="5">
    <source>
        <dbReference type="ARBA" id="ARBA00022989"/>
    </source>
</evidence>
<dbReference type="EMBL" id="CP063169">
    <property type="protein sequence ID" value="QOR71085.1"/>
    <property type="molecule type" value="Genomic_DNA"/>
</dbReference>
<sequence length="107" mass="11827">MTPYLYLLFLLIPLGCLVLMDARWRLAFWHAPVRAAATVLGAGAIFLVWDVVAIGAGFYHRGESAAMTGIEVLPELPVEELVFITFLCYLSLIVLQLLGRTSRTESS</sequence>
<dbReference type="GO" id="GO:0016117">
    <property type="term" value="P:carotenoid biosynthetic process"/>
    <property type="evidence" value="ECO:0007669"/>
    <property type="project" value="UniProtKB-KW"/>
</dbReference>
<protein>
    <submittedName>
        <fullName evidence="9">Lycopene cyclase domain-containing protein</fullName>
    </submittedName>
</protein>
<proteinExistence type="predicted"/>
<dbReference type="GO" id="GO:0016872">
    <property type="term" value="F:intramolecular lyase activity"/>
    <property type="evidence" value="ECO:0007669"/>
    <property type="project" value="InterPro"/>
</dbReference>
<accession>A0A7M1SU83</accession>
<dbReference type="GO" id="GO:0016020">
    <property type="term" value="C:membrane"/>
    <property type="evidence" value="ECO:0007669"/>
    <property type="project" value="UniProtKB-SubCell"/>
</dbReference>
<organism evidence="9 10">
    <name type="scientific">Ruania alkalisoli</name>
    <dbReference type="NCBI Taxonomy" id="2779775"/>
    <lineage>
        <taxon>Bacteria</taxon>
        <taxon>Bacillati</taxon>
        <taxon>Actinomycetota</taxon>
        <taxon>Actinomycetes</taxon>
        <taxon>Micrococcales</taxon>
        <taxon>Ruaniaceae</taxon>
        <taxon>Ruania</taxon>
    </lineage>
</organism>
<dbReference type="AlphaFoldDB" id="A0A7M1SU83"/>
<dbReference type="NCBIfam" id="TIGR03462">
    <property type="entry name" value="CarR_dom_SF"/>
    <property type="match status" value="1"/>
</dbReference>
<evidence type="ECO:0000256" key="6">
    <source>
        <dbReference type="ARBA" id="ARBA00023136"/>
    </source>
</evidence>
<feature type="transmembrane region" description="Helical" evidence="8">
    <location>
        <begin position="6"/>
        <end position="24"/>
    </location>
</feature>
<comment type="pathway">
    <text evidence="2">Carotenoid biosynthesis.</text>
</comment>
<dbReference type="InterPro" id="IPR017825">
    <property type="entry name" value="Lycopene_cyclase_dom"/>
</dbReference>
<evidence type="ECO:0000256" key="3">
    <source>
        <dbReference type="ARBA" id="ARBA00022692"/>
    </source>
</evidence>
<keyword evidence="4" id="KW-0125">Carotenoid biosynthesis</keyword>
<evidence type="ECO:0000256" key="1">
    <source>
        <dbReference type="ARBA" id="ARBA00004141"/>
    </source>
</evidence>
<evidence type="ECO:0000256" key="4">
    <source>
        <dbReference type="ARBA" id="ARBA00022746"/>
    </source>
</evidence>
<keyword evidence="5 8" id="KW-1133">Transmembrane helix</keyword>
<keyword evidence="3 8" id="KW-0812">Transmembrane</keyword>
<dbReference type="KEGG" id="halt:IM660_01865"/>
<keyword evidence="7" id="KW-0413">Isomerase</keyword>
<name>A0A7M1SU83_9MICO</name>
<feature type="transmembrane region" description="Helical" evidence="8">
    <location>
        <begin position="81"/>
        <end position="99"/>
    </location>
</feature>
<keyword evidence="10" id="KW-1185">Reference proteome</keyword>
<keyword evidence="6 8" id="KW-0472">Membrane</keyword>
<reference evidence="9 10" key="1">
    <citation type="submission" date="2020-10" db="EMBL/GenBank/DDBJ databases">
        <title>Haloactinobacterium sp. RN3S43, a bacterium isolated from saline soil.</title>
        <authorList>
            <person name="Sun J.-Q."/>
        </authorList>
    </citation>
    <scope>NUCLEOTIDE SEQUENCE [LARGE SCALE GENOMIC DNA]</scope>
    <source>
        <strain evidence="9 10">RN3S43</strain>
    </source>
</reference>
<dbReference type="Proteomes" id="UP000593758">
    <property type="component" value="Chromosome"/>
</dbReference>
<evidence type="ECO:0000313" key="10">
    <source>
        <dbReference type="Proteomes" id="UP000593758"/>
    </source>
</evidence>
<feature type="transmembrane region" description="Helical" evidence="8">
    <location>
        <begin position="36"/>
        <end position="61"/>
    </location>
</feature>